<comment type="caution">
    <text evidence="7">The sequence shown here is derived from an EMBL/GenBank/DDBJ whole genome shotgun (WGS) entry which is preliminary data.</text>
</comment>
<dbReference type="Proteomes" id="UP000246702">
    <property type="component" value="Unassembled WGS sequence"/>
</dbReference>
<comment type="similarity">
    <text evidence="1">Belongs to the paxM FAD-dependent monooxygenase family.</text>
</comment>
<dbReference type="GO" id="GO:0071949">
    <property type="term" value="F:FAD binding"/>
    <property type="evidence" value="ECO:0007669"/>
    <property type="project" value="InterPro"/>
</dbReference>
<sequence length="439" mass="48383">MKIIIVGGDIPALVCAITCRRGNVEVVVLEGDIDVETTPGIQIAPNGTCLLRQLGLLDAVLKKGDILETIDFRRYTDGGVIRSMPCGEETCRVYGGPWVTIHQADLLQVLRDRARSLGVEIRRVAVKEVLCETAEVSLDDGERMQGDVVIGVDGSDPQIRDAVVGHSSQIGTADEVIYQTTISRKHLEALNDSKIDELWQRCSVTAWLGPDQHAFFYPVRQCQTFVLALYRTDSTADVQESSRGWDDRLQTILSIAPSVTTSTTHSLPLPHAWTQNRIALLGTAAHRIPPHQAQETATGIEDAVVLGTVLGLLNQHATNPYQIRTLLPEVLRLYEDLRKPAAARNTQNALSCRRLFQLGNGITQQFRDWVLSGAGITRDTEVGWWRMVSTRQESVLAGGMGLLEETGQAFGEWRKARLPASSRGTCGIGGLRRKWYAGW</sequence>
<evidence type="ECO:0000256" key="1">
    <source>
        <dbReference type="ARBA" id="ARBA00007992"/>
    </source>
</evidence>
<dbReference type="OrthoDB" id="1878542at2759"/>
<dbReference type="Gene3D" id="3.50.50.60">
    <property type="entry name" value="FAD/NAD(P)-binding domain"/>
    <property type="match status" value="1"/>
</dbReference>
<dbReference type="STRING" id="1450535.A0A317W0H1"/>
<reference evidence="7 8" key="1">
    <citation type="submission" date="2016-12" db="EMBL/GenBank/DDBJ databases">
        <title>The genomes of Aspergillus section Nigri reveals drivers in fungal speciation.</title>
        <authorList>
            <consortium name="DOE Joint Genome Institute"/>
            <person name="Vesth T.C."/>
            <person name="Nybo J."/>
            <person name="Theobald S."/>
            <person name="Brandl J."/>
            <person name="Frisvad J.C."/>
            <person name="Nielsen K.F."/>
            <person name="Lyhne E.K."/>
            <person name="Kogle M.E."/>
            <person name="Kuo A."/>
            <person name="Riley R."/>
            <person name="Clum A."/>
            <person name="Nolan M."/>
            <person name="Lipzen A."/>
            <person name="Salamov A."/>
            <person name="Henrissat B."/>
            <person name="Wiebenga A."/>
            <person name="De Vries R.P."/>
            <person name="Grigoriev I.V."/>
            <person name="Mortensen U.H."/>
            <person name="Andersen M.R."/>
            <person name="Baker S.E."/>
        </authorList>
    </citation>
    <scope>NUCLEOTIDE SEQUENCE [LARGE SCALE GENOMIC DNA]</scope>
    <source>
        <strain evidence="7 8">CBS 115572</strain>
    </source>
</reference>
<dbReference type="PANTHER" id="PTHR13789">
    <property type="entry name" value="MONOOXYGENASE"/>
    <property type="match status" value="1"/>
</dbReference>
<accession>A0A317W0H1</accession>
<dbReference type="AlphaFoldDB" id="A0A317W0H1"/>
<keyword evidence="4" id="KW-0560">Oxidoreductase</keyword>
<keyword evidence="8" id="KW-1185">Reference proteome</keyword>
<evidence type="ECO:0000259" key="6">
    <source>
        <dbReference type="Pfam" id="PF01494"/>
    </source>
</evidence>
<proteinExistence type="inferred from homology"/>
<evidence type="ECO:0000256" key="3">
    <source>
        <dbReference type="ARBA" id="ARBA00022827"/>
    </source>
</evidence>
<protein>
    <submittedName>
        <fullName evidence="7">Salicylate hydroxylase</fullName>
    </submittedName>
</protein>
<name>A0A317W0H1_9EURO</name>
<keyword evidence="2" id="KW-0285">Flavoprotein</keyword>
<gene>
    <name evidence="7" type="ORF">BO94DRAFT_521629</name>
</gene>
<dbReference type="GO" id="GO:0004497">
    <property type="term" value="F:monooxygenase activity"/>
    <property type="evidence" value="ECO:0007669"/>
    <property type="project" value="UniProtKB-KW"/>
</dbReference>
<dbReference type="EMBL" id="MSFK01000023">
    <property type="protein sequence ID" value="PWY79399.1"/>
    <property type="molecule type" value="Genomic_DNA"/>
</dbReference>
<evidence type="ECO:0000313" key="7">
    <source>
        <dbReference type="EMBL" id="PWY79399.1"/>
    </source>
</evidence>
<feature type="domain" description="FAD-binding" evidence="6">
    <location>
        <begin position="2"/>
        <end position="318"/>
    </location>
</feature>
<dbReference type="InterPro" id="IPR050493">
    <property type="entry name" value="FAD-dep_Monooxygenase_BioMet"/>
</dbReference>
<dbReference type="RefSeq" id="XP_025464971.1">
    <property type="nucleotide sequence ID" value="XM_025610156.1"/>
</dbReference>
<keyword evidence="5" id="KW-0503">Monooxygenase</keyword>
<evidence type="ECO:0000256" key="4">
    <source>
        <dbReference type="ARBA" id="ARBA00023002"/>
    </source>
</evidence>
<dbReference type="Pfam" id="PF01494">
    <property type="entry name" value="FAD_binding_3"/>
    <property type="match status" value="1"/>
</dbReference>
<evidence type="ECO:0000256" key="5">
    <source>
        <dbReference type="ARBA" id="ARBA00023033"/>
    </source>
</evidence>
<dbReference type="SUPFAM" id="SSF51905">
    <property type="entry name" value="FAD/NAD(P)-binding domain"/>
    <property type="match status" value="1"/>
</dbReference>
<dbReference type="InterPro" id="IPR036188">
    <property type="entry name" value="FAD/NAD-bd_sf"/>
</dbReference>
<evidence type="ECO:0000256" key="2">
    <source>
        <dbReference type="ARBA" id="ARBA00022630"/>
    </source>
</evidence>
<dbReference type="PANTHER" id="PTHR13789:SF311">
    <property type="entry name" value="HYDROXYLASE, PUTATIVE (AFU_ORTHOLOGUE AFUA_5G10180)-RELATED"/>
    <property type="match status" value="1"/>
</dbReference>
<dbReference type="PRINTS" id="PR00420">
    <property type="entry name" value="RNGMNOXGNASE"/>
</dbReference>
<evidence type="ECO:0000313" key="8">
    <source>
        <dbReference type="Proteomes" id="UP000246702"/>
    </source>
</evidence>
<organism evidence="7 8">
    <name type="scientific">Aspergillus sclerotioniger CBS 115572</name>
    <dbReference type="NCBI Taxonomy" id="1450535"/>
    <lineage>
        <taxon>Eukaryota</taxon>
        <taxon>Fungi</taxon>
        <taxon>Dikarya</taxon>
        <taxon>Ascomycota</taxon>
        <taxon>Pezizomycotina</taxon>
        <taxon>Eurotiomycetes</taxon>
        <taxon>Eurotiomycetidae</taxon>
        <taxon>Eurotiales</taxon>
        <taxon>Aspergillaceae</taxon>
        <taxon>Aspergillus</taxon>
        <taxon>Aspergillus subgen. Circumdati</taxon>
    </lineage>
</organism>
<dbReference type="GeneID" id="37112299"/>
<dbReference type="InterPro" id="IPR002938">
    <property type="entry name" value="FAD-bd"/>
</dbReference>
<keyword evidence="3" id="KW-0274">FAD</keyword>